<evidence type="ECO:0000313" key="3">
    <source>
        <dbReference type="EMBL" id="PKR78999.1"/>
    </source>
</evidence>
<feature type="transmembrane region" description="Helical" evidence="2">
    <location>
        <begin position="254"/>
        <end position="272"/>
    </location>
</feature>
<organism evidence="3 4">
    <name type="scientific">Halalkalibacillus sediminis</name>
    <dbReference type="NCBI Taxonomy" id="2018042"/>
    <lineage>
        <taxon>Bacteria</taxon>
        <taxon>Bacillati</taxon>
        <taxon>Bacillota</taxon>
        <taxon>Bacilli</taxon>
        <taxon>Bacillales</taxon>
        <taxon>Bacillaceae</taxon>
        <taxon>Halalkalibacillus</taxon>
    </lineage>
</organism>
<feature type="transmembrane region" description="Helical" evidence="2">
    <location>
        <begin position="284"/>
        <end position="302"/>
    </location>
</feature>
<dbReference type="AlphaFoldDB" id="A0A2I0QXG2"/>
<keyword evidence="4" id="KW-1185">Reference proteome</keyword>
<evidence type="ECO:0000313" key="4">
    <source>
        <dbReference type="Proteomes" id="UP000243524"/>
    </source>
</evidence>
<dbReference type="InterPro" id="IPR052528">
    <property type="entry name" value="Sugar_transport-like"/>
</dbReference>
<gene>
    <name evidence="3" type="ORF">CEY16_04395</name>
</gene>
<feature type="transmembrane region" description="Helical" evidence="2">
    <location>
        <begin position="379"/>
        <end position="400"/>
    </location>
</feature>
<keyword evidence="2" id="KW-1133">Transmembrane helix</keyword>
<keyword evidence="2" id="KW-0472">Membrane</keyword>
<dbReference type="PANTHER" id="PTHR23526">
    <property type="entry name" value="INTEGRAL MEMBRANE TRANSPORT PROTEIN-RELATED"/>
    <property type="match status" value="1"/>
</dbReference>
<feature type="transmembrane region" description="Helical" evidence="2">
    <location>
        <begin position="81"/>
        <end position="101"/>
    </location>
</feature>
<protein>
    <submittedName>
        <fullName evidence="3">MFS transporter</fullName>
    </submittedName>
</protein>
<evidence type="ECO:0000256" key="2">
    <source>
        <dbReference type="SAM" id="Phobius"/>
    </source>
</evidence>
<dbReference type="GO" id="GO:0022857">
    <property type="term" value="F:transmembrane transporter activity"/>
    <property type="evidence" value="ECO:0007669"/>
    <property type="project" value="InterPro"/>
</dbReference>
<dbReference type="InterPro" id="IPR011701">
    <property type="entry name" value="MFS"/>
</dbReference>
<proteinExistence type="predicted"/>
<keyword evidence="2" id="KW-0812">Transmembrane</keyword>
<feature type="transmembrane region" description="Helical" evidence="2">
    <location>
        <begin position="49"/>
        <end position="69"/>
    </location>
</feature>
<dbReference type="InterPro" id="IPR036259">
    <property type="entry name" value="MFS_trans_sf"/>
</dbReference>
<dbReference type="EMBL" id="PJNH01000001">
    <property type="protein sequence ID" value="PKR78999.1"/>
    <property type="molecule type" value="Genomic_DNA"/>
</dbReference>
<evidence type="ECO:0000256" key="1">
    <source>
        <dbReference type="ARBA" id="ARBA00004651"/>
    </source>
</evidence>
<dbReference type="SUPFAM" id="SSF103473">
    <property type="entry name" value="MFS general substrate transporter"/>
    <property type="match status" value="1"/>
</dbReference>
<feature type="transmembrane region" description="Helical" evidence="2">
    <location>
        <begin position="219"/>
        <end position="248"/>
    </location>
</feature>
<feature type="transmembrane region" description="Helical" evidence="2">
    <location>
        <begin position="353"/>
        <end position="373"/>
    </location>
</feature>
<dbReference type="Proteomes" id="UP000243524">
    <property type="component" value="Unassembled WGS sequence"/>
</dbReference>
<dbReference type="GO" id="GO:0005886">
    <property type="term" value="C:plasma membrane"/>
    <property type="evidence" value="ECO:0007669"/>
    <property type="project" value="UniProtKB-SubCell"/>
</dbReference>
<feature type="transmembrane region" description="Helical" evidence="2">
    <location>
        <begin position="308"/>
        <end position="333"/>
    </location>
</feature>
<dbReference type="PANTHER" id="PTHR23526:SF2">
    <property type="entry name" value="MAJOR FACILITATOR SUPERFAMILY (MFS) PROFILE DOMAIN-CONTAINING PROTEIN"/>
    <property type="match status" value="1"/>
</dbReference>
<feature type="transmembrane region" description="Helical" evidence="2">
    <location>
        <begin position="107"/>
        <end position="129"/>
    </location>
</feature>
<comment type="caution">
    <text evidence="3">The sequence shown here is derived from an EMBL/GenBank/DDBJ whole genome shotgun (WGS) entry which is preliminary data.</text>
</comment>
<feature type="transmembrane region" description="Helical" evidence="2">
    <location>
        <begin position="171"/>
        <end position="195"/>
    </location>
</feature>
<dbReference type="RefSeq" id="WP_101330743.1">
    <property type="nucleotide sequence ID" value="NZ_PJNH01000001.1"/>
</dbReference>
<feature type="transmembrane region" description="Helical" evidence="2">
    <location>
        <begin position="20"/>
        <end position="43"/>
    </location>
</feature>
<dbReference type="Pfam" id="PF07690">
    <property type="entry name" value="MFS_1"/>
    <property type="match status" value="1"/>
</dbReference>
<comment type="subcellular location">
    <subcellularLocation>
        <location evidence="1">Cell membrane</location>
        <topology evidence="1">Multi-pass membrane protein</topology>
    </subcellularLocation>
</comment>
<dbReference type="OrthoDB" id="2086294at2"/>
<dbReference type="Gene3D" id="1.20.1250.20">
    <property type="entry name" value="MFS general substrate transporter like domains"/>
    <property type="match status" value="2"/>
</dbReference>
<feature type="transmembrane region" description="Helical" evidence="2">
    <location>
        <begin position="141"/>
        <end position="165"/>
    </location>
</feature>
<accession>A0A2I0QXG2</accession>
<name>A0A2I0QXG2_9BACI</name>
<reference evidence="3 4" key="1">
    <citation type="submission" date="2017-06" db="EMBL/GenBank/DDBJ databases">
        <title>the draft geome sequence of Illustriluteabacillus marina B3227.</title>
        <authorList>
            <person name="He R.-H."/>
            <person name="Du Z.-J."/>
        </authorList>
    </citation>
    <scope>NUCLEOTIDE SEQUENCE [LARGE SCALE GENOMIC DNA]</scope>
    <source>
        <strain evidence="3 4">B3227</strain>
    </source>
</reference>
<sequence length="408" mass="46573">MFLSRLNDVSAYEKKNLLLLLAIGWLYTLGIYLSNIFVNVFLWKQTESLLLVSLYNLTIYATQVATFVLSGNWVKRIDRVLILRYGILMIAVFFMLVLSFGTAASSYYILLGIVLGCGYGLFWLSFNVLTFEVTEPYTRDFFNGSFGALQSLSGMIGPITAGWLITVLEGYQGYLTIFFISFLLFSCAVVCSMFMTRRNVDGRISFSHVIYETKRNKQWLLLISAHFFQGLREGIFLFLIGLIVFLVTQSEMTLGIYNMLYAAASFVVYQWIYKRFRSSHRPTMILISSLILFFSLFWFINSSTSIEFFIFAIVLGVTFPLFYAPLMSVSYDIIGQAHLAKEYRIEYIIMRDVFLNLGRVVSLLLFVSGLLIFGTEQFMIFAVIIFGLGYAIAGGMISFISKKKKEGI</sequence>